<accession>A0A2P2PHG0</accession>
<evidence type="ECO:0000313" key="1">
    <source>
        <dbReference type="EMBL" id="MBX54224.1"/>
    </source>
</evidence>
<organism evidence="1">
    <name type="scientific">Rhizophora mucronata</name>
    <name type="common">Asiatic mangrove</name>
    <dbReference type="NCBI Taxonomy" id="61149"/>
    <lineage>
        <taxon>Eukaryota</taxon>
        <taxon>Viridiplantae</taxon>
        <taxon>Streptophyta</taxon>
        <taxon>Embryophyta</taxon>
        <taxon>Tracheophyta</taxon>
        <taxon>Spermatophyta</taxon>
        <taxon>Magnoliopsida</taxon>
        <taxon>eudicotyledons</taxon>
        <taxon>Gunneridae</taxon>
        <taxon>Pentapetalae</taxon>
        <taxon>rosids</taxon>
        <taxon>fabids</taxon>
        <taxon>Malpighiales</taxon>
        <taxon>Rhizophoraceae</taxon>
        <taxon>Rhizophora</taxon>
    </lineage>
</organism>
<proteinExistence type="predicted"/>
<dbReference type="EMBL" id="GGEC01073740">
    <property type="protein sequence ID" value="MBX54224.1"/>
    <property type="molecule type" value="Transcribed_RNA"/>
</dbReference>
<protein>
    <submittedName>
        <fullName evidence="1">Uncharacterized protein</fullName>
    </submittedName>
</protein>
<name>A0A2P2PHG0_RHIMU</name>
<reference evidence="1" key="1">
    <citation type="submission" date="2018-02" db="EMBL/GenBank/DDBJ databases">
        <title>Rhizophora mucronata_Transcriptome.</title>
        <authorList>
            <person name="Meera S.P."/>
            <person name="Sreeshan A."/>
            <person name="Augustine A."/>
        </authorList>
    </citation>
    <scope>NUCLEOTIDE SEQUENCE</scope>
    <source>
        <tissue evidence="1">Leaf</tissue>
    </source>
</reference>
<dbReference type="AlphaFoldDB" id="A0A2P2PHG0"/>
<sequence>MLAENSLKTLYFCSKYSTFKACLTISNYICFWI</sequence>